<proteinExistence type="predicted"/>
<dbReference type="Gene3D" id="3.30.1360.200">
    <property type="match status" value="1"/>
</dbReference>
<dbReference type="RefSeq" id="WP_055292433.1">
    <property type="nucleotide sequence ID" value="NZ_FTPR01000001.1"/>
</dbReference>
<gene>
    <name evidence="1" type="ORF">SAMN05421665_0380</name>
</gene>
<dbReference type="EMBL" id="FTPR01000001">
    <property type="protein sequence ID" value="SIT76480.1"/>
    <property type="molecule type" value="Genomic_DNA"/>
</dbReference>
<evidence type="ECO:0000313" key="1">
    <source>
        <dbReference type="EMBL" id="SIT76480.1"/>
    </source>
</evidence>
<dbReference type="OrthoDB" id="7851749at2"/>
<sequence>MLAPPAAAQTSQDYLVRFTGFLGDLRLFQPDVRAGLSGETDETAQVAIAMNEEATAAFALFTRTHVNQSVTFTVCGQSFENIAVQAPIESGFAITESMPLERAQEMVDALNGLGDCPE</sequence>
<organism evidence="1 2">
    <name type="scientific">Yoonia rosea</name>
    <dbReference type="NCBI Taxonomy" id="287098"/>
    <lineage>
        <taxon>Bacteria</taxon>
        <taxon>Pseudomonadati</taxon>
        <taxon>Pseudomonadota</taxon>
        <taxon>Alphaproteobacteria</taxon>
        <taxon>Rhodobacterales</taxon>
        <taxon>Paracoccaceae</taxon>
        <taxon>Yoonia</taxon>
    </lineage>
</organism>
<accession>A0A1R3WEH4</accession>
<dbReference type="AlphaFoldDB" id="A0A1R3WEH4"/>
<evidence type="ECO:0000313" key="2">
    <source>
        <dbReference type="Proteomes" id="UP000186997"/>
    </source>
</evidence>
<protein>
    <submittedName>
        <fullName evidence="1">Uncharacterized protein</fullName>
    </submittedName>
</protein>
<name>A0A1R3WEH4_9RHOB</name>
<dbReference type="Proteomes" id="UP000186997">
    <property type="component" value="Unassembled WGS sequence"/>
</dbReference>
<keyword evidence="2" id="KW-1185">Reference proteome</keyword>
<dbReference type="STRING" id="287098.SAMN05421665_0380"/>
<reference evidence="2" key="1">
    <citation type="submission" date="2017-01" db="EMBL/GenBank/DDBJ databases">
        <authorList>
            <person name="Varghese N."/>
            <person name="Submissions S."/>
        </authorList>
    </citation>
    <scope>NUCLEOTIDE SEQUENCE [LARGE SCALE GENOMIC DNA]</scope>
    <source>
        <strain evidence="2">DSM 29591</strain>
    </source>
</reference>